<gene>
    <name evidence="2" type="ORF">LAQU0_S08e00496g</name>
</gene>
<proteinExistence type="predicted"/>
<dbReference type="Proteomes" id="UP000236544">
    <property type="component" value="Unassembled WGS sequence"/>
</dbReference>
<dbReference type="GO" id="GO:0030686">
    <property type="term" value="C:90S preribosome"/>
    <property type="evidence" value="ECO:0007669"/>
    <property type="project" value="InterPro"/>
</dbReference>
<evidence type="ECO:0000313" key="2">
    <source>
        <dbReference type="EMBL" id="CUS23026.1"/>
    </source>
</evidence>
<dbReference type="InterPro" id="IPR022592">
    <property type="entry name" value="Nucleolar_19"/>
</dbReference>
<feature type="compositionally biased region" description="Polar residues" evidence="1">
    <location>
        <begin position="101"/>
        <end position="119"/>
    </location>
</feature>
<evidence type="ECO:0000313" key="3">
    <source>
        <dbReference type="Proteomes" id="UP000236544"/>
    </source>
</evidence>
<dbReference type="GO" id="GO:0042274">
    <property type="term" value="P:ribosomal small subunit biogenesis"/>
    <property type="evidence" value="ECO:0007669"/>
    <property type="project" value="InterPro"/>
</dbReference>
<dbReference type="Pfam" id="PF10863">
    <property type="entry name" value="NOP19"/>
    <property type="match status" value="1"/>
</dbReference>
<keyword evidence="3" id="KW-1185">Reference proteome</keyword>
<evidence type="ECO:0000256" key="1">
    <source>
        <dbReference type="SAM" id="MobiDB-lite"/>
    </source>
</evidence>
<dbReference type="OrthoDB" id="4068385at2759"/>
<name>A0A0P1KSP9_9SACH</name>
<feature type="compositionally biased region" description="Basic and acidic residues" evidence="1">
    <location>
        <begin position="154"/>
        <end position="164"/>
    </location>
</feature>
<dbReference type="AlphaFoldDB" id="A0A0P1KSP9"/>
<feature type="region of interest" description="Disordered" evidence="1">
    <location>
        <begin position="91"/>
        <end position="191"/>
    </location>
</feature>
<dbReference type="EMBL" id="LN890539">
    <property type="protein sequence ID" value="CUS23026.1"/>
    <property type="molecule type" value="Genomic_DNA"/>
</dbReference>
<protein>
    <submittedName>
        <fullName evidence="2">LAQU0S08e00496g1_1</fullName>
    </submittedName>
</protein>
<organism evidence="2 3">
    <name type="scientific">Lachancea quebecensis</name>
    <dbReference type="NCBI Taxonomy" id="1654605"/>
    <lineage>
        <taxon>Eukaryota</taxon>
        <taxon>Fungi</taxon>
        <taxon>Dikarya</taxon>
        <taxon>Ascomycota</taxon>
        <taxon>Saccharomycotina</taxon>
        <taxon>Saccharomycetes</taxon>
        <taxon>Saccharomycetales</taxon>
        <taxon>Saccharomycetaceae</taxon>
        <taxon>Lachancea</taxon>
    </lineage>
</organism>
<accession>A0A0P1KSP9</accession>
<sequence>MSRAKEIQEKISLQAKLQASFNATALKASEWLPKDSQEEQKCELSSSKASFYELPVIGLGAGLNFEEHDGGHSQGEVSTIGEFINSNKKLSSIAKKKGKRATNSPSQSEGIFKANSTDTRAMVALKRKMKNGRRQELRHKISQTSTSTAAQPRPEAKEDSRNSDSDEEPQVSKTSRKSYGLLFQSKTQKKR</sequence>
<reference evidence="3" key="1">
    <citation type="submission" date="2015-10" db="EMBL/GenBank/DDBJ databases">
        <authorList>
            <person name="Devillers H."/>
        </authorList>
    </citation>
    <scope>NUCLEOTIDE SEQUENCE [LARGE SCALE GENOMIC DNA]</scope>
</reference>